<protein>
    <recommendedName>
        <fullName evidence="2">Anti-sigma-W factor RsiW</fullName>
    </recommendedName>
</protein>
<dbReference type="Proteomes" id="UP000244240">
    <property type="component" value="Unassembled WGS sequence"/>
</dbReference>
<evidence type="ECO:0000256" key="3">
    <source>
        <dbReference type="SAM" id="MobiDB-lite"/>
    </source>
</evidence>
<dbReference type="InterPro" id="IPR041916">
    <property type="entry name" value="Anti_sigma_zinc_sf"/>
</dbReference>
<dbReference type="AlphaFoldDB" id="A0A2T6C946"/>
<gene>
    <name evidence="6" type="ORF">C8P63_10149</name>
</gene>
<feature type="domain" description="Putative zinc-finger" evidence="5">
    <location>
        <begin position="3"/>
        <end position="37"/>
    </location>
</feature>
<keyword evidence="4" id="KW-1133">Transmembrane helix</keyword>
<feature type="compositionally biased region" description="Polar residues" evidence="3">
    <location>
        <begin position="123"/>
        <end position="137"/>
    </location>
</feature>
<organism evidence="6 7">
    <name type="scientific">Melghirimyces profundicolus</name>
    <dbReference type="NCBI Taxonomy" id="1242148"/>
    <lineage>
        <taxon>Bacteria</taxon>
        <taxon>Bacillati</taxon>
        <taxon>Bacillota</taxon>
        <taxon>Bacilli</taxon>
        <taxon>Bacillales</taxon>
        <taxon>Thermoactinomycetaceae</taxon>
        <taxon>Melghirimyces</taxon>
    </lineage>
</organism>
<feature type="region of interest" description="Disordered" evidence="3">
    <location>
        <begin position="118"/>
        <end position="157"/>
    </location>
</feature>
<evidence type="ECO:0000256" key="1">
    <source>
        <dbReference type="ARBA" id="ARBA00024353"/>
    </source>
</evidence>
<comment type="caution">
    <text evidence="6">The sequence shown here is derived from an EMBL/GenBank/DDBJ whole genome shotgun (WGS) entry which is preliminary data.</text>
</comment>
<evidence type="ECO:0000256" key="4">
    <source>
        <dbReference type="SAM" id="Phobius"/>
    </source>
</evidence>
<dbReference type="InterPro" id="IPR027383">
    <property type="entry name" value="Znf_put"/>
</dbReference>
<dbReference type="OrthoDB" id="2381690at2"/>
<feature type="compositionally biased region" description="Basic residues" evidence="3">
    <location>
        <begin position="79"/>
        <end position="90"/>
    </location>
</feature>
<comment type="similarity">
    <text evidence="1">Belongs to the zinc-associated anti-sigma factor (ZAS) superfamily. Anti-sigma-W factor family.</text>
</comment>
<evidence type="ECO:0000259" key="5">
    <source>
        <dbReference type="Pfam" id="PF13490"/>
    </source>
</evidence>
<feature type="region of interest" description="Disordered" evidence="3">
    <location>
        <begin position="50"/>
        <end position="90"/>
    </location>
</feature>
<feature type="transmembrane region" description="Helical" evidence="4">
    <location>
        <begin position="91"/>
        <end position="111"/>
    </location>
</feature>
<dbReference type="Pfam" id="PF13490">
    <property type="entry name" value="zf-HC2"/>
    <property type="match status" value="1"/>
</dbReference>
<keyword evidence="4" id="KW-0812">Transmembrane</keyword>
<dbReference type="Gene3D" id="1.10.10.1320">
    <property type="entry name" value="Anti-sigma factor, zinc-finger domain"/>
    <property type="match status" value="1"/>
</dbReference>
<evidence type="ECO:0000313" key="6">
    <source>
        <dbReference type="EMBL" id="PTX64832.1"/>
    </source>
</evidence>
<dbReference type="EMBL" id="QBKR01000001">
    <property type="protein sequence ID" value="PTX64832.1"/>
    <property type="molecule type" value="Genomic_DNA"/>
</dbReference>
<keyword evidence="4" id="KW-0472">Membrane</keyword>
<dbReference type="RefSeq" id="WP_108021324.1">
    <property type="nucleotide sequence ID" value="NZ_QBKR01000001.1"/>
</dbReference>
<proteinExistence type="inferred from homology"/>
<evidence type="ECO:0000256" key="2">
    <source>
        <dbReference type="ARBA" id="ARBA00024438"/>
    </source>
</evidence>
<name>A0A2T6C946_9BACL</name>
<keyword evidence="7" id="KW-1185">Reference proteome</keyword>
<sequence>MSCGKWLEWIQRDLDGDLSPEERGELRRHLAGCPACAEFAGRLRKIDETLSELPRPAPPVSPAERALREIEGAGPAERKSRRKKTPGRKTWRVLSLATAAAAILAAIGLAVDRRDPAPGIGSAGSNPSLQSSESVSPQKEKAMTDRFPSGEEVPSPDGRLIARITENRVVVRDRKGEVRYRSPSREPDTKIRIRWKDKETLWLRYDNGTERTVMIPVRK</sequence>
<evidence type="ECO:0000313" key="7">
    <source>
        <dbReference type="Proteomes" id="UP000244240"/>
    </source>
</evidence>
<reference evidence="6 7" key="1">
    <citation type="submission" date="2018-04" db="EMBL/GenBank/DDBJ databases">
        <title>Genomic Encyclopedia of Archaeal and Bacterial Type Strains, Phase II (KMG-II): from individual species to whole genera.</title>
        <authorList>
            <person name="Goeker M."/>
        </authorList>
    </citation>
    <scope>NUCLEOTIDE SEQUENCE [LARGE SCALE GENOMIC DNA]</scope>
    <source>
        <strain evidence="6 7">DSM 45787</strain>
    </source>
</reference>
<accession>A0A2T6C946</accession>